<proteinExistence type="predicted"/>
<dbReference type="InterPro" id="IPR011623">
    <property type="entry name" value="7TMR_DISM_rcpt_extracell_dom1"/>
</dbReference>
<keyword evidence="4" id="KW-0175">Coiled coil</keyword>
<feature type="transmembrane region" description="Helical" evidence="5">
    <location>
        <begin position="362"/>
        <end position="380"/>
    </location>
</feature>
<dbReference type="GO" id="GO:0005886">
    <property type="term" value="C:plasma membrane"/>
    <property type="evidence" value="ECO:0007669"/>
    <property type="project" value="TreeGrafter"/>
</dbReference>
<feature type="transmembrane region" description="Helical" evidence="5">
    <location>
        <begin position="245"/>
        <end position="267"/>
    </location>
</feature>
<feature type="transmembrane region" description="Helical" evidence="5">
    <location>
        <begin position="335"/>
        <end position="356"/>
    </location>
</feature>
<sequence length="600" mass="67151">MLFLLLLTLTSAVQSDTRVTLSAAQNQYELSSSLAYLEDPSGGMALTDAQAAWKAGAFSRSLDDSLNFGFTDSAYWFRIELHNSSSSERGWVMEMLYPIMDQVEVFYRFDDGHERYQIAGDSVPFNERSRQNHHINYAFALAQGESVEVFLRAKTTGAVQMPLTLWSENAFSARDHNKQILFGLYYGLLLALAIYNFLIFLSVRDVNYLWYVSYIIFYGLLQASLNGLSYEYLWPDSPQWNNRSVAFLLSVAMFFILAFTRSFLALWSTAPRLNMCFKVAMALFAAFWVMNLVAPYDLAIRVSTLAAGTMVALIFATGVYCWWREFKPARYFMIAWTALLIGMTCYVLKTFGLLPANFITEYAIQIGSAIEVLLLSLALADRIRLLTDENRRIQNELTSELENRVRERTGELEEANRLLEVLNATDGLTGIHNRRHFNDSISLECKRASRDGPLSMLLLDIDHFKHFNDTYGHQAGDDCLTLVARTIAAAVQREADVVARYGGEEFAVIMPATHASGAMMLAESIRERIKQLPIAVADGPVNVTVSIGVTTTGDGARCDPEAVVKQADTALYAAKEEGRDRCVFCQGGSTQQCISPSPAL</sequence>
<dbReference type="OrthoDB" id="5289013at2"/>
<dbReference type="SMART" id="SM00267">
    <property type="entry name" value="GGDEF"/>
    <property type="match status" value="1"/>
</dbReference>
<dbReference type="EMBL" id="CP031093">
    <property type="protein sequence ID" value="QCF27226.1"/>
    <property type="molecule type" value="Genomic_DNA"/>
</dbReference>
<dbReference type="InterPro" id="IPR029787">
    <property type="entry name" value="Nucleotide_cyclase"/>
</dbReference>
<gene>
    <name evidence="7" type="ORF">soil367_15530</name>
</gene>
<dbReference type="RefSeq" id="WP_136549937.1">
    <property type="nucleotide sequence ID" value="NZ_CP031093.1"/>
</dbReference>
<feature type="transmembrane region" description="Helical" evidence="5">
    <location>
        <begin position="180"/>
        <end position="201"/>
    </location>
</feature>
<dbReference type="FunFam" id="3.30.70.270:FF:000001">
    <property type="entry name" value="Diguanylate cyclase domain protein"/>
    <property type="match status" value="1"/>
</dbReference>
<dbReference type="GO" id="GO:0043709">
    <property type="term" value="P:cell adhesion involved in single-species biofilm formation"/>
    <property type="evidence" value="ECO:0007669"/>
    <property type="project" value="TreeGrafter"/>
</dbReference>
<dbReference type="InterPro" id="IPR011622">
    <property type="entry name" value="7TMR_DISM_rcpt_extracell_dom2"/>
</dbReference>
<dbReference type="KEGG" id="hmi:soil367_15530"/>
<comment type="cofactor">
    <cofactor evidence="1">
        <name>Mg(2+)</name>
        <dbReference type="ChEBI" id="CHEBI:18420"/>
    </cofactor>
</comment>
<feature type="domain" description="GGDEF" evidence="6">
    <location>
        <begin position="452"/>
        <end position="587"/>
    </location>
</feature>
<feature type="transmembrane region" description="Helical" evidence="5">
    <location>
        <begin position="279"/>
        <end position="296"/>
    </location>
</feature>
<dbReference type="Proteomes" id="UP000298049">
    <property type="component" value="Chromosome"/>
</dbReference>
<feature type="transmembrane region" description="Helical" evidence="5">
    <location>
        <begin position="208"/>
        <end position="225"/>
    </location>
</feature>
<evidence type="ECO:0000256" key="5">
    <source>
        <dbReference type="SAM" id="Phobius"/>
    </source>
</evidence>
<dbReference type="AlphaFoldDB" id="A0A4P7XJD7"/>
<dbReference type="GO" id="GO:0052621">
    <property type="term" value="F:diguanylate cyclase activity"/>
    <property type="evidence" value="ECO:0007669"/>
    <property type="project" value="UniProtKB-EC"/>
</dbReference>
<dbReference type="PANTHER" id="PTHR45138:SF9">
    <property type="entry name" value="DIGUANYLATE CYCLASE DGCM-RELATED"/>
    <property type="match status" value="1"/>
</dbReference>
<name>A0A4P7XJD7_9ALTE</name>
<dbReference type="Gene3D" id="2.60.40.2380">
    <property type="match status" value="1"/>
</dbReference>
<dbReference type="InterPro" id="IPR043128">
    <property type="entry name" value="Rev_trsase/Diguanyl_cyclase"/>
</dbReference>
<keyword evidence="5" id="KW-0472">Membrane</keyword>
<evidence type="ECO:0000256" key="2">
    <source>
        <dbReference type="ARBA" id="ARBA00012528"/>
    </source>
</evidence>
<keyword evidence="8" id="KW-1185">Reference proteome</keyword>
<feature type="transmembrane region" description="Helical" evidence="5">
    <location>
        <begin position="302"/>
        <end position="323"/>
    </location>
</feature>
<dbReference type="Gene3D" id="3.30.70.270">
    <property type="match status" value="1"/>
</dbReference>
<feature type="coiled-coil region" evidence="4">
    <location>
        <begin position="383"/>
        <end position="425"/>
    </location>
</feature>
<dbReference type="SUPFAM" id="SSF55073">
    <property type="entry name" value="Nucleotide cyclase"/>
    <property type="match status" value="1"/>
</dbReference>
<dbReference type="EC" id="2.7.7.65" evidence="2"/>
<keyword evidence="5" id="KW-0812">Transmembrane</keyword>
<dbReference type="NCBIfam" id="TIGR00254">
    <property type="entry name" value="GGDEF"/>
    <property type="match status" value="1"/>
</dbReference>
<accession>A0A4P7XJD7</accession>
<organism evidence="7 8">
    <name type="scientific">Hydrocarboniclastica marina</name>
    <dbReference type="NCBI Taxonomy" id="2259620"/>
    <lineage>
        <taxon>Bacteria</taxon>
        <taxon>Pseudomonadati</taxon>
        <taxon>Pseudomonadota</taxon>
        <taxon>Gammaproteobacteria</taxon>
        <taxon>Alteromonadales</taxon>
        <taxon>Alteromonadaceae</taxon>
        <taxon>Hydrocarboniclastica</taxon>
    </lineage>
</organism>
<dbReference type="InterPro" id="IPR000160">
    <property type="entry name" value="GGDEF_dom"/>
</dbReference>
<reference evidence="7 8" key="1">
    <citation type="submission" date="2018-07" db="EMBL/GenBank/DDBJ databases">
        <title>Marsedoiliclastica nanhaica gen. nov. sp. nov., a novel marine hydrocarbonoclastic bacterium isolated from an in-situ enriched hydrocarbon-degrading consortium in deep-sea sediment.</title>
        <authorList>
            <person name="Dong C."/>
            <person name="Ma T."/>
            <person name="Liu R."/>
            <person name="Shao Z."/>
        </authorList>
    </citation>
    <scope>NUCLEOTIDE SEQUENCE [LARGE SCALE GENOMIC DNA]</scope>
    <source>
        <strain evidence="8">soil36-7</strain>
    </source>
</reference>
<evidence type="ECO:0000313" key="8">
    <source>
        <dbReference type="Proteomes" id="UP000298049"/>
    </source>
</evidence>
<dbReference type="PROSITE" id="PS50887">
    <property type="entry name" value="GGDEF"/>
    <property type="match status" value="1"/>
</dbReference>
<dbReference type="GO" id="GO:1902201">
    <property type="term" value="P:negative regulation of bacterial-type flagellum-dependent cell motility"/>
    <property type="evidence" value="ECO:0007669"/>
    <property type="project" value="TreeGrafter"/>
</dbReference>
<evidence type="ECO:0000259" key="6">
    <source>
        <dbReference type="PROSITE" id="PS50887"/>
    </source>
</evidence>
<dbReference type="Pfam" id="PF07696">
    <property type="entry name" value="7TMR-DISMED2"/>
    <property type="match status" value="1"/>
</dbReference>
<dbReference type="PANTHER" id="PTHR45138">
    <property type="entry name" value="REGULATORY COMPONENTS OF SENSORY TRANSDUCTION SYSTEM"/>
    <property type="match status" value="1"/>
</dbReference>
<dbReference type="CDD" id="cd01949">
    <property type="entry name" value="GGDEF"/>
    <property type="match status" value="1"/>
</dbReference>
<evidence type="ECO:0000256" key="1">
    <source>
        <dbReference type="ARBA" id="ARBA00001946"/>
    </source>
</evidence>
<dbReference type="Pfam" id="PF00990">
    <property type="entry name" value="GGDEF"/>
    <property type="match status" value="1"/>
</dbReference>
<comment type="catalytic activity">
    <reaction evidence="3">
        <text>2 GTP = 3',3'-c-di-GMP + 2 diphosphate</text>
        <dbReference type="Rhea" id="RHEA:24898"/>
        <dbReference type="ChEBI" id="CHEBI:33019"/>
        <dbReference type="ChEBI" id="CHEBI:37565"/>
        <dbReference type="ChEBI" id="CHEBI:58805"/>
        <dbReference type="EC" id="2.7.7.65"/>
    </reaction>
</comment>
<dbReference type="Pfam" id="PF07695">
    <property type="entry name" value="7TMR-DISM_7TM"/>
    <property type="match status" value="1"/>
</dbReference>
<evidence type="ECO:0000256" key="3">
    <source>
        <dbReference type="ARBA" id="ARBA00034247"/>
    </source>
</evidence>
<keyword evidence="5" id="KW-1133">Transmembrane helix</keyword>
<protein>
    <recommendedName>
        <fullName evidence="2">diguanylate cyclase</fullName>
        <ecNumber evidence="2">2.7.7.65</ecNumber>
    </recommendedName>
</protein>
<dbReference type="InterPro" id="IPR050469">
    <property type="entry name" value="Diguanylate_Cyclase"/>
</dbReference>
<evidence type="ECO:0000256" key="4">
    <source>
        <dbReference type="SAM" id="Coils"/>
    </source>
</evidence>
<evidence type="ECO:0000313" key="7">
    <source>
        <dbReference type="EMBL" id="QCF27226.1"/>
    </source>
</evidence>